<protein>
    <submittedName>
        <fullName evidence="1">Uncharacterized protein</fullName>
    </submittedName>
</protein>
<sequence>MLADIAQRRRAEQCIAQRMQHHVSIGMRQQAETMGNPNASKGDEIPLGKAVNVIAMTNAHAAT</sequence>
<organism evidence="1 2">
    <name type="scientific">Halopseudomonas sabulinigri</name>
    <dbReference type="NCBI Taxonomy" id="472181"/>
    <lineage>
        <taxon>Bacteria</taxon>
        <taxon>Pseudomonadati</taxon>
        <taxon>Pseudomonadota</taxon>
        <taxon>Gammaproteobacteria</taxon>
        <taxon>Pseudomonadales</taxon>
        <taxon>Pseudomonadaceae</taxon>
        <taxon>Halopseudomonas</taxon>
    </lineage>
</organism>
<reference evidence="1 2" key="1">
    <citation type="submission" date="2024-04" db="EMBL/GenBank/DDBJ databases">
        <title>Draft genome sequence of Halopseudomonas sabulinigri NBRC 116187.</title>
        <authorList>
            <person name="Miyakawa T."/>
            <person name="Kusuya Y."/>
            <person name="Miura T."/>
        </authorList>
    </citation>
    <scope>NUCLEOTIDE SEQUENCE [LARGE SCALE GENOMIC DNA]</scope>
    <source>
        <strain evidence="1 2">4NH20-0042</strain>
    </source>
</reference>
<name>A0ABP9ZMH1_9GAMM</name>
<gene>
    <name evidence="1" type="ORF">NBRC116187_10340</name>
</gene>
<evidence type="ECO:0000313" key="1">
    <source>
        <dbReference type="EMBL" id="GAA6130674.1"/>
    </source>
</evidence>
<accession>A0ABP9ZMH1</accession>
<dbReference type="Proteomes" id="UP001486808">
    <property type="component" value="Unassembled WGS sequence"/>
</dbReference>
<proteinExistence type="predicted"/>
<evidence type="ECO:0000313" key="2">
    <source>
        <dbReference type="Proteomes" id="UP001486808"/>
    </source>
</evidence>
<keyword evidence="2" id="KW-1185">Reference proteome</keyword>
<comment type="caution">
    <text evidence="1">The sequence shown here is derived from an EMBL/GenBank/DDBJ whole genome shotgun (WGS) entry which is preliminary data.</text>
</comment>
<dbReference type="EMBL" id="BAABWD010000001">
    <property type="protein sequence ID" value="GAA6130674.1"/>
    <property type="molecule type" value="Genomic_DNA"/>
</dbReference>